<dbReference type="EMBL" id="BAABDQ010000032">
    <property type="protein sequence ID" value="GAA3597292.1"/>
    <property type="molecule type" value="Genomic_DNA"/>
</dbReference>
<dbReference type="SUPFAM" id="SSF64288">
    <property type="entry name" value="Chorismate lyase-like"/>
    <property type="match status" value="1"/>
</dbReference>
<gene>
    <name evidence="1" type="ORF">GCM10022419_095650</name>
</gene>
<dbReference type="Gene3D" id="3.40.1410.10">
    <property type="entry name" value="Chorismate lyase-like"/>
    <property type="match status" value="1"/>
</dbReference>
<evidence type="ECO:0000313" key="2">
    <source>
        <dbReference type="Proteomes" id="UP001500630"/>
    </source>
</evidence>
<protein>
    <recommendedName>
        <fullName evidence="3">DUF98 domain-containing protein</fullName>
    </recommendedName>
</protein>
<evidence type="ECO:0008006" key="3">
    <source>
        <dbReference type="Google" id="ProtNLM"/>
    </source>
</evidence>
<accession>A0ABP6Z553</accession>
<dbReference type="Proteomes" id="UP001500630">
    <property type="component" value="Unassembled WGS sequence"/>
</dbReference>
<organism evidence="1 2">
    <name type="scientific">Nonomuraea rosea</name>
    <dbReference type="NCBI Taxonomy" id="638574"/>
    <lineage>
        <taxon>Bacteria</taxon>
        <taxon>Bacillati</taxon>
        <taxon>Actinomycetota</taxon>
        <taxon>Actinomycetes</taxon>
        <taxon>Streptosporangiales</taxon>
        <taxon>Streptosporangiaceae</taxon>
        <taxon>Nonomuraea</taxon>
    </lineage>
</organism>
<sequence length="169" mass="17907">MRPVPIGQFASALTRVLLAGDGSTTLLLQALTGGPVKASLRSLSHQPAAHLPAGPRALLGLADGATAIVRRSLLLDQRDTPVSRNEVIAFSDDALLRRVVSDPVRPVGLGLIAHDIDHSRRLHATGLTRWDATGLEAASKVYLIRAAATPFMLVWETFNPALIPSGITT</sequence>
<comment type="caution">
    <text evidence="1">The sequence shown here is derived from an EMBL/GenBank/DDBJ whole genome shotgun (WGS) entry which is preliminary data.</text>
</comment>
<proteinExistence type="predicted"/>
<dbReference type="InterPro" id="IPR028978">
    <property type="entry name" value="Chorismate_lyase_/UTRA_dom_sf"/>
</dbReference>
<reference evidence="2" key="1">
    <citation type="journal article" date="2019" name="Int. J. Syst. Evol. Microbiol.">
        <title>The Global Catalogue of Microorganisms (GCM) 10K type strain sequencing project: providing services to taxonomists for standard genome sequencing and annotation.</title>
        <authorList>
            <consortium name="The Broad Institute Genomics Platform"/>
            <consortium name="The Broad Institute Genome Sequencing Center for Infectious Disease"/>
            <person name="Wu L."/>
            <person name="Ma J."/>
        </authorList>
    </citation>
    <scope>NUCLEOTIDE SEQUENCE [LARGE SCALE GENOMIC DNA]</scope>
    <source>
        <strain evidence="2">JCM 17326</strain>
    </source>
</reference>
<name>A0ABP6Z553_9ACTN</name>
<evidence type="ECO:0000313" key="1">
    <source>
        <dbReference type="EMBL" id="GAA3597292.1"/>
    </source>
</evidence>
<keyword evidence="2" id="KW-1185">Reference proteome</keyword>